<dbReference type="EMBL" id="PFBY01000010">
    <property type="protein sequence ID" value="PIR76703.1"/>
    <property type="molecule type" value="Genomic_DNA"/>
</dbReference>
<keyword evidence="4 7" id="KW-0812">Transmembrane</keyword>
<keyword evidence="5 7" id="KW-1133">Transmembrane helix</keyword>
<evidence type="ECO:0000256" key="2">
    <source>
        <dbReference type="ARBA" id="ARBA00006679"/>
    </source>
</evidence>
<evidence type="ECO:0000313" key="8">
    <source>
        <dbReference type="EMBL" id="PIR76703.1"/>
    </source>
</evidence>
<reference evidence="9" key="1">
    <citation type="submission" date="2017-09" db="EMBL/GenBank/DDBJ databases">
        <title>Depth-based differentiation of microbial function through sediment-hosted aquifers and enrichment of novel symbionts in the deep terrestrial subsurface.</title>
        <authorList>
            <person name="Probst A.J."/>
            <person name="Ladd B."/>
            <person name="Jarett J.K."/>
            <person name="Geller-Mcgrath D.E."/>
            <person name="Sieber C.M.K."/>
            <person name="Emerson J.B."/>
            <person name="Anantharaman K."/>
            <person name="Thomas B.C."/>
            <person name="Malmstrom R."/>
            <person name="Stieglmeier M."/>
            <person name="Klingl A."/>
            <person name="Woyke T."/>
            <person name="Ryan C.M."/>
            <person name="Banfield J.F."/>
        </authorList>
    </citation>
    <scope>NUCLEOTIDE SEQUENCE [LARGE SCALE GENOMIC DNA]</scope>
</reference>
<feature type="transmembrane region" description="Helical" evidence="7">
    <location>
        <begin position="59"/>
        <end position="80"/>
    </location>
</feature>
<feature type="transmembrane region" description="Helical" evidence="7">
    <location>
        <begin position="111"/>
        <end position="129"/>
    </location>
</feature>
<feature type="transmembrane region" description="Helical" evidence="7">
    <location>
        <begin position="87"/>
        <end position="105"/>
    </location>
</feature>
<evidence type="ECO:0000256" key="7">
    <source>
        <dbReference type="SAM" id="Phobius"/>
    </source>
</evidence>
<proteinExistence type="inferred from homology"/>
<dbReference type="InterPro" id="IPR032808">
    <property type="entry name" value="DoxX"/>
</dbReference>
<evidence type="ECO:0000256" key="6">
    <source>
        <dbReference type="ARBA" id="ARBA00023136"/>
    </source>
</evidence>
<evidence type="ECO:0000256" key="5">
    <source>
        <dbReference type="ARBA" id="ARBA00022989"/>
    </source>
</evidence>
<gene>
    <name evidence="8" type="ORF">COU32_00690</name>
</gene>
<keyword evidence="3" id="KW-1003">Cell membrane</keyword>
<evidence type="ECO:0000256" key="4">
    <source>
        <dbReference type="ARBA" id="ARBA00022692"/>
    </source>
</evidence>
<sequence length="139" mass="15093">MNSYYFYRISSMMNAAKKKNLGFFLLRLSVGLIFIVQGWGKLNGLDMVTGMLAGIGFPAAGFFAWILALTEFLGGVAVILGLFLRHAAMLLAFVMVVAIFTVHIPGPFAQMMAPVAILGSTLALMLLGGGEWQLMKEKK</sequence>
<name>A0A2H0TX27_9BACT</name>
<dbReference type="PANTHER" id="PTHR33452:SF1">
    <property type="entry name" value="INNER MEMBRANE PROTEIN YPHA-RELATED"/>
    <property type="match status" value="1"/>
</dbReference>
<dbReference type="GO" id="GO:0005886">
    <property type="term" value="C:plasma membrane"/>
    <property type="evidence" value="ECO:0007669"/>
    <property type="project" value="UniProtKB-SubCell"/>
</dbReference>
<dbReference type="Proteomes" id="UP000231530">
    <property type="component" value="Unassembled WGS sequence"/>
</dbReference>
<evidence type="ECO:0000256" key="1">
    <source>
        <dbReference type="ARBA" id="ARBA00004651"/>
    </source>
</evidence>
<dbReference type="PANTHER" id="PTHR33452">
    <property type="entry name" value="OXIDOREDUCTASE CATD-RELATED"/>
    <property type="match status" value="1"/>
</dbReference>
<dbReference type="Pfam" id="PF07681">
    <property type="entry name" value="DoxX"/>
    <property type="match status" value="1"/>
</dbReference>
<dbReference type="InterPro" id="IPR051907">
    <property type="entry name" value="DoxX-like_oxidoreductase"/>
</dbReference>
<evidence type="ECO:0008006" key="10">
    <source>
        <dbReference type="Google" id="ProtNLM"/>
    </source>
</evidence>
<dbReference type="AlphaFoldDB" id="A0A2H0TX27"/>
<protein>
    <recommendedName>
        <fullName evidence="10">DoxX family protein</fullName>
    </recommendedName>
</protein>
<comment type="subcellular location">
    <subcellularLocation>
        <location evidence="1">Cell membrane</location>
        <topology evidence="1">Multi-pass membrane protein</topology>
    </subcellularLocation>
</comment>
<evidence type="ECO:0000256" key="3">
    <source>
        <dbReference type="ARBA" id="ARBA00022475"/>
    </source>
</evidence>
<accession>A0A2H0TX27</accession>
<evidence type="ECO:0000313" key="9">
    <source>
        <dbReference type="Proteomes" id="UP000231530"/>
    </source>
</evidence>
<keyword evidence="6 7" id="KW-0472">Membrane</keyword>
<feature type="transmembrane region" description="Helical" evidence="7">
    <location>
        <begin position="21"/>
        <end position="39"/>
    </location>
</feature>
<comment type="similarity">
    <text evidence="2">Belongs to the DoxX family.</text>
</comment>
<comment type="caution">
    <text evidence="8">The sequence shown here is derived from an EMBL/GenBank/DDBJ whole genome shotgun (WGS) entry which is preliminary data.</text>
</comment>
<organism evidence="8 9">
    <name type="scientific">Candidatus Magasanikbacteria bacterium CG10_big_fil_rev_8_21_14_0_10_42_10</name>
    <dbReference type="NCBI Taxonomy" id="1974649"/>
    <lineage>
        <taxon>Bacteria</taxon>
        <taxon>Candidatus Magasanikiibacteriota</taxon>
    </lineage>
</organism>